<evidence type="ECO:0000313" key="2">
    <source>
        <dbReference type="Proteomes" id="UP000308886"/>
    </source>
</evidence>
<comment type="caution">
    <text evidence="1">The sequence shown here is derived from an EMBL/GenBank/DDBJ whole genome shotgun (WGS) entry which is preliminary data.</text>
</comment>
<accession>A0AC61QP25</accession>
<protein>
    <submittedName>
        <fullName evidence="1">Aldose 1-epimerase family protein</fullName>
    </submittedName>
</protein>
<reference evidence="1" key="1">
    <citation type="submission" date="2019-04" db="EMBL/GenBank/DDBJ databases">
        <title>Microbes associate with the intestines of laboratory mice.</title>
        <authorList>
            <person name="Navarre W."/>
            <person name="Wong E."/>
            <person name="Huang K."/>
            <person name="Tropini C."/>
            <person name="Ng K."/>
            <person name="Yu B."/>
        </authorList>
    </citation>
    <scope>NUCLEOTIDE SEQUENCE</scope>
    <source>
        <strain evidence="1">NM73_A23</strain>
    </source>
</reference>
<proteinExistence type="predicted"/>
<keyword evidence="2" id="KW-1185">Reference proteome</keyword>
<evidence type="ECO:0000313" key="1">
    <source>
        <dbReference type="EMBL" id="TGX81539.1"/>
    </source>
</evidence>
<sequence length="294" mass="32608">MEIVLKNDRLRVVVDTHGAEITKVGLFADGRAVKDCVWDGNPRWWKRHTPVLFPIVGALWHGVMRHKGCEYAMGQHGFARDSEFEVVAATDDFVEMRLASSEETLKVYPFCFELSMKHEIFADGTITTSWRVANTGSEEMHFQIGGHPAYLLPVSESGGYEGTVRLSGGKQPYRLTTIEAEGCVAQGYTAFEGDVITIAPDTFAHDAFIFETPCPDTVTLCDGTGKELLVFRADCPALGIWAPGRDEIAPFVCIEPWWGRTDRVGYEGDIADREYMQHLAPSASATGCWSVTFK</sequence>
<name>A0AC61QP25_9BACT</name>
<dbReference type="EMBL" id="SRZC01000015">
    <property type="protein sequence ID" value="TGX81539.1"/>
    <property type="molecule type" value="Genomic_DNA"/>
</dbReference>
<gene>
    <name evidence="1" type="ORF">E5358_09565</name>
</gene>
<dbReference type="Proteomes" id="UP000308886">
    <property type="component" value="Unassembled WGS sequence"/>
</dbReference>
<organism evidence="1 2">
    <name type="scientific">Palleniella muris</name>
    <dbReference type="NCBI Taxonomy" id="3038145"/>
    <lineage>
        <taxon>Bacteria</taxon>
        <taxon>Pseudomonadati</taxon>
        <taxon>Bacteroidota</taxon>
        <taxon>Bacteroidia</taxon>
        <taxon>Bacteroidales</taxon>
        <taxon>Prevotellaceae</taxon>
        <taxon>Palleniella</taxon>
    </lineage>
</organism>